<dbReference type="GO" id="GO:0032259">
    <property type="term" value="P:methylation"/>
    <property type="evidence" value="ECO:0007669"/>
    <property type="project" value="UniProtKB-UniRule"/>
</dbReference>
<dbReference type="EnsemblPlants" id="OMERI05G00450.1">
    <property type="protein sequence ID" value="OMERI05G00450.1"/>
    <property type="gene ID" value="OMERI05G00450"/>
</dbReference>
<dbReference type="PANTHER" id="PTHR47087:SF1">
    <property type="entry name" value="METHIONINE S-METHYLTRANSFERASE"/>
    <property type="match status" value="1"/>
</dbReference>
<dbReference type="InterPro" id="IPR015421">
    <property type="entry name" value="PyrdxlP-dep_Trfase_major"/>
</dbReference>
<dbReference type="SMART" id="SM00028">
    <property type="entry name" value="TPR"/>
    <property type="match status" value="2"/>
</dbReference>
<dbReference type="InterPro" id="IPR011990">
    <property type="entry name" value="TPR-like_helical_dom_sf"/>
</dbReference>
<feature type="domain" description="Methyltransferase" evidence="6">
    <location>
        <begin position="247"/>
        <end position="289"/>
    </location>
</feature>
<dbReference type="Pfam" id="PF00155">
    <property type="entry name" value="Aminotran_1_2"/>
    <property type="match status" value="1"/>
</dbReference>
<evidence type="ECO:0000256" key="2">
    <source>
        <dbReference type="ARBA" id="ARBA00022679"/>
    </source>
</evidence>
<dbReference type="GO" id="GO:0030170">
    <property type="term" value="F:pyridoxal phosphate binding"/>
    <property type="evidence" value="ECO:0007669"/>
    <property type="project" value="InterPro"/>
</dbReference>
<dbReference type="UniPathway" id="UPA00143"/>
<dbReference type="SUPFAM" id="SSF53335">
    <property type="entry name" value="S-adenosyl-L-methionine-dependent methyltransferases"/>
    <property type="match status" value="1"/>
</dbReference>
<dbReference type="STRING" id="40149.A0A0E0DKU0"/>
<comment type="catalytic activity">
    <reaction evidence="3">
        <text>L-methionine + S-adenosyl-L-methionine = S-methyl-L-methionine + S-adenosyl-L-homocysteine</text>
        <dbReference type="Rhea" id="RHEA:13761"/>
        <dbReference type="ChEBI" id="CHEBI:57844"/>
        <dbReference type="ChEBI" id="CHEBI:57856"/>
        <dbReference type="ChEBI" id="CHEBI:58252"/>
        <dbReference type="ChEBI" id="CHEBI:59789"/>
        <dbReference type="EC" id="2.1.1.12"/>
    </reaction>
</comment>
<dbReference type="SUPFAM" id="SSF53383">
    <property type="entry name" value="PLP-dependent transferases"/>
    <property type="match status" value="2"/>
</dbReference>
<reference evidence="7" key="2">
    <citation type="submission" date="2018-05" db="EMBL/GenBank/DDBJ databases">
        <title>OmerRS3 (Oryza meridionalis Reference Sequence Version 3).</title>
        <authorList>
            <person name="Zhang J."/>
            <person name="Kudrna D."/>
            <person name="Lee S."/>
            <person name="Talag J."/>
            <person name="Welchert J."/>
            <person name="Wing R.A."/>
        </authorList>
    </citation>
    <scope>NUCLEOTIDE SEQUENCE [LARGE SCALE GENOMIC DNA]</scope>
    <source>
        <strain evidence="7">cv. OR44</strain>
    </source>
</reference>
<dbReference type="InterPro" id="IPR003613">
    <property type="entry name" value="Ubox_domain"/>
</dbReference>
<evidence type="ECO:0000259" key="6">
    <source>
        <dbReference type="Pfam" id="PF13847"/>
    </source>
</evidence>
<dbReference type="InterPro" id="IPR015424">
    <property type="entry name" value="PyrdxlP-dep_Trfase"/>
</dbReference>
<evidence type="ECO:0000313" key="7">
    <source>
        <dbReference type="EnsemblPlants" id="OMERI05G00450.1"/>
    </source>
</evidence>
<dbReference type="InterPro" id="IPR029063">
    <property type="entry name" value="SAM-dependent_MTases_sf"/>
</dbReference>
<keyword evidence="3" id="KW-0489">Methyltransferase</keyword>
<dbReference type="Gene3D" id="3.40.640.10">
    <property type="entry name" value="Type I PLP-dependent aspartate aminotransferase-like (Major domain)"/>
    <property type="match status" value="1"/>
</dbReference>
<dbReference type="Pfam" id="PF13847">
    <property type="entry name" value="Methyltransf_31"/>
    <property type="match status" value="1"/>
</dbReference>
<dbReference type="GO" id="GO:0030732">
    <property type="term" value="F:methionine S-methyltransferase activity"/>
    <property type="evidence" value="ECO:0007669"/>
    <property type="project" value="UniProtKB-UniRule"/>
</dbReference>
<reference evidence="7" key="1">
    <citation type="submission" date="2015-04" db="UniProtKB">
        <authorList>
            <consortium name="EnsemblPlants"/>
        </authorList>
    </citation>
    <scope>IDENTIFICATION</scope>
</reference>
<protein>
    <recommendedName>
        <fullName evidence="3">methionine S-methyltransferase</fullName>
        <ecNumber evidence="3">2.1.1.12</ecNumber>
    </recommendedName>
</protein>
<dbReference type="InterPro" id="IPR004839">
    <property type="entry name" value="Aminotransferase_I/II_large"/>
</dbReference>
<dbReference type="EC" id="2.1.1.12" evidence="3"/>
<dbReference type="Pfam" id="PF04564">
    <property type="entry name" value="U-box"/>
    <property type="match status" value="1"/>
</dbReference>
<evidence type="ECO:0000313" key="8">
    <source>
        <dbReference type="Proteomes" id="UP000008021"/>
    </source>
</evidence>
<dbReference type="PROSITE" id="PS51555">
    <property type="entry name" value="SAM_MT12"/>
    <property type="match status" value="1"/>
</dbReference>
<evidence type="ECO:0000259" key="4">
    <source>
        <dbReference type="Pfam" id="PF00155"/>
    </source>
</evidence>
<dbReference type="SUPFAM" id="SSF57850">
    <property type="entry name" value="RING/U-box"/>
    <property type="match status" value="1"/>
</dbReference>
<feature type="domain" description="Aminotransferase class I/classII large" evidence="4">
    <location>
        <begin position="855"/>
        <end position="1189"/>
    </location>
</feature>
<evidence type="ECO:0000256" key="3">
    <source>
        <dbReference type="PROSITE-ProRule" id="PRU00888"/>
    </source>
</evidence>
<dbReference type="InterPro" id="IPR013083">
    <property type="entry name" value="Znf_RING/FYVE/PHD"/>
</dbReference>
<dbReference type="InterPro" id="IPR019734">
    <property type="entry name" value="TPR_rpt"/>
</dbReference>
<comment type="similarity">
    <text evidence="3">Belongs to the class I-like SAM-binding methyltransferase superfamily.</text>
</comment>
<keyword evidence="8" id="KW-1185">Reference proteome</keyword>
<dbReference type="CDD" id="cd02440">
    <property type="entry name" value="AdoMet_MTases"/>
    <property type="match status" value="1"/>
</dbReference>
<dbReference type="GO" id="GO:0016567">
    <property type="term" value="P:protein ubiquitination"/>
    <property type="evidence" value="ECO:0007669"/>
    <property type="project" value="UniProtKB-UniPathway"/>
</dbReference>
<dbReference type="Gene3D" id="3.40.50.150">
    <property type="entry name" value="Vaccinia Virus protein VP39"/>
    <property type="match status" value="1"/>
</dbReference>
<accession>A0A0E0DKU0</accession>
<dbReference type="SUPFAM" id="SSF48452">
    <property type="entry name" value="TPR-like"/>
    <property type="match status" value="1"/>
</dbReference>
<dbReference type="InterPro" id="IPR025779">
    <property type="entry name" value="Met_S-MeTrfase"/>
</dbReference>
<name>A0A0E0DKU0_9ORYZ</name>
<evidence type="ECO:0000256" key="1">
    <source>
        <dbReference type="ARBA" id="ARBA00004906"/>
    </source>
</evidence>
<dbReference type="Proteomes" id="UP000008021">
    <property type="component" value="Chromosome 5"/>
</dbReference>
<dbReference type="Gene3D" id="3.30.40.10">
    <property type="entry name" value="Zinc/RING finger domain, C3HC4 (zinc finger)"/>
    <property type="match status" value="1"/>
</dbReference>
<keyword evidence="2 3" id="KW-0808">Transferase</keyword>
<dbReference type="Gene3D" id="1.25.40.10">
    <property type="entry name" value="Tetratricopeptide repeat domain"/>
    <property type="match status" value="1"/>
</dbReference>
<organism evidence="7">
    <name type="scientific">Oryza meridionalis</name>
    <dbReference type="NCBI Taxonomy" id="40149"/>
    <lineage>
        <taxon>Eukaryota</taxon>
        <taxon>Viridiplantae</taxon>
        <taxon>Streptophyta</taxon>
        <taxon>Embryophyta</taxon>
        <taxon>Tracheophyta</taxon>
        <taxon>Spermatophyta</taxon>
        <taxon>Magnoliopsida</taxon>
        <taxon>Liliopsida</taxon>
        <taxon>Poales</taxon>
        <taxon>Poaceae</taxon>
        <taxon>BOP clade</taxon>
        <taxon>Oryzoideae</taxon>
        <taxon>Oryzeae</taxon>
        <taxon>Oryzinae</taxon>
        <taxon>Oryza</taxon>
    </lineage>
</organism>
<dbReference type="PANTHER" id="PTHR47087">
    <property type="entry name" value="METHIONINE S-METHYLTRANSFERASE"/>
    <property type="match status" value="1"/>
</dbReference>
<dbReference type="GO" id="GO:0004842">
    <property type="term" value="F:ubiquitin-protein transferase activity"/>
    <property type="evidence" value="ECO:0007669"/>
    <property type="project" value="InterPro"/>
</dbReference>
<dbReference type="InterPro" id="IPR025714">
    <property type="entry name" value="Methyltranfer_dom"/>
</dbReference>
<keyword evidence="3" id="KW-0949">S-adenosyl-L-methionine</keyword>
<sequence length="1411" mass="157147">MGSAGVEDAAAVAAFLERCAPSGDAAYGELKAVLGRLHEPTTRRAARAFLTALRPFCSGGDSLARYGFRIHDLSLHCAHDHQFSDRHDNAISPCHGISIACRPVISNISSFPHRFIRSDSDLTNPMAAAAADVEVESFLATCAASGDAAYGAAKAVLERLQDPASRPDARRLLGAVRRRFAGPAAGEECFRTFHFRIHDVVLDPHLRGFQQRKKLTMMEIPSIFIPEDWSFTFYEGLNRHPDSIFRDKTVAELGCGNGWISIALAEKWSPSKVYGLDINPRAVKIAWINLYLNALDDDGLPIYDGEGKTLLDRVEFYESDLLSYCRDNKIELDRIVGCIPQILNPNPEAMSKIVTENSSEEFLYSLSNYCALQGFVEDQFGLGLIARAVEEGISVIKPMGIMIFNMGGRPGQGVCERLFRRRGFRITKMWQTKIMQAADTDISALVEIEKNSRHRFEFFMDLVGDQPVCARTAWAYMKSGGRISHALSVYSCQLRQPNQVKKIFEFLKDGFHEVSSSLDLSFDDDSVADEKIPFLAYLASFLKDNKYNPCEPPAGCLNFRNLVAGFMKSYHHIPLTPDNVVVFPSRAVAIENALRLFSPALAIVDEHLTRHLPKQWLTSLAIEGKAKDTVTVIEAPRQSDLLIELIRKLKPQVVVTGMAQFEAITSAAFENLLSVTKDVGSRLFIDISEHLELSSLPSSNGVLKYLAGKTLPSHAAILCGLVKNQVYSDLEVAFAISEDAAVYRALSQTIELLEGHTSQISQHYYGCLFHELLAFQIADRHPQQERQPAEVIPQKMIGFSSSAMSTLKEAEFFIPDSKESSVIHMDLDRSFLPVPSAVNASIFESFVRQNITESETDVRSSIQQLVKDSYGFPADGCSEILYGNTCLALFNKLVLCCIQDQGTLLFPLGTNGHYVSAAKFVNANTLTIPTKLVSGFKIEPRVLADTLETVSRPWVYISGPTINPTGFLYSDSDIQELLSVCAKYGARVVIDTSFSGLEFQTDGWSRWNLERCLSAVNCPKPSFSVALLGELSFELTAAGHDYGFLILNDSSLVDTFHSFPSLSRPHSTLKYTFKKLLGLKNQKDEHFSNLIMEQKDTLKSRADHLIKTLESCGWDVAGSHGGISMLAKPTAYIGKTIKVDGFDGKLDGCNIKEAILRSTGLCINSSSWTGIPDHCRFSFALESSEFERAMGCIVRFKELAIALCPDVAVYWLNRGLCHFKRKEWTKVEEDSRRALALDDTLVKGHYLLGCAMLEKEQCALAIKEFNKALDLLNSSNLRDKMAEDIWQVLAKAKYQDWEIHSTKRVWKMQSLKEACENALQEHHFLSGTLAGDGATNEYTDQLKLLSEVFTKATIDDTPTDRSSDHTQWYNVGNFDPVTREPLKEHQLVPNLAIKEAVQAYLKNHSWAYKLN</sequence>
<dbReference type="Gramene" id="OMERI05G00450.1">
    <property type="protein sequence ID" value="OMERI05G00450.1"/>
    <property type="gene ID" value="OMERI05G00450"/>
</dbReference>
<comment type="pathway">
    <text evidence="1">Protein modification; protein ubiquitination.</text>
</comment>
<proteinExistence type="inferred from homology"/>
<evidence type="ECO:0000259" key="5">
    <source>
        <dbReference type="Pfam" id="PF04564"/>
    </source>
</evidence>
<feature type="domain" description="U-box" evidence="5">
    <location>
        <begin position="1360"/>
        <end position="1406"/>
    </location>
</feature>